<sequence>MRSIFNVAAVLLGLTSTLVTASPVARSSFPNDGFPNPSADQLKGIEQKALGTLPNGNPPNNISADGLINLRLIALNELFEVAYFNDLLNNVTNNVMGYEFKNKKNRDFVIKSLTAVLAQEELHAVNANNALKHFNTDQIQPCKYTFPVSDFQSAIRLAGTFTSLVLGTLQEVIEIFAAKGDAPLTTGVASVVGQEGEQEGWYRLIQGKVPSELPFLTTSTREFAFNALLQTVIVPGSCPNLKAINLTTFGGPLKLLTNVEAKTEPIRFSFEKPSYGYDKFKLAYINQQNVPIVEDIKVKSTDGSTVTIEANFPYDANEMNGLTIAALVKSAGPFKNAQAVADATAFGPALIIIN</sequence>
<dbReference type="Proteomes" id="UP000243515">
    <property type="component" value="Unassembled WGS sequence"/>
</dbReference>
<dbReference type="OrthoDB" id="5293813at2759"/>
<feature type="signal peptide" evidence="1">
    <location>
        <begin position="1"/>
        <end position="21"/>
    </location>
</feature>
<gene>
    <name evidence="2" type="ORF">Egran_01067</name>
</gene>
<organism evidence="2 3">
    <name type="scientific">Elaphomyces granulatus</name>
    <dbReference type="NCBI Taxonomy" id="519963"/>
    <lineage>
        <taxon>Eukaryota</taxon>
        <taxon>Fungi</taxon>
        <taxon>Dikarya</taxon>
        <taxon>Ascomycota</taxon>
        <taxon>Pezizomycotina</taxon>
        <taxon>Eurotiomycetes</taxon>
        <taxon>Eurotiomycetidae</taxon>
        <taxon>Eurotiales</taxon>
        <taxon>Elaphomycetaceae</taxon>
        <taxon>Elaphomyces</taxon>
    </lineage>
</organism>
<evidence type="ECO:0000256" key="1">
    <source>
        <dbReference type="SAM" id="SignalP"/>
    </source>
</evidence>
<dbReference type="EMBL" id="NPHW01002577">
    <property type="protein sequence ID" value="OXV11167.1"/>
    <property type="molecule type" value="Genomic_DNA"/>
</dbReference>
<feature type="chain" id="PRO_5012036941" description="Late sexual development protein" evidence="1">
    <location>
        <begin position="22"/>
        <end position="354"/>
    </location>
</feature>
<dbReference type="AlphaFoldDB" id="A0A232M519"/>
<keyword evidence="1" id="KW-0732">Signal</keyword>
<keyword evidence="3" id="KW-1185">Reference proteome</keyword>
<comment type="caution">
    <text evidence="2">The sequence shown here is derived from an EMBL/GenBank/DDBJ whole genome shotgun (WGS) entry which is preliminary data.</text>
</comment>
<reference evidence="2 3" key="1">
    <citation type="journal article" date="2015" name="Environ. Microbiol.">
        <title>Metagenome sequence of Elaphomyces granulatus from sporocarp tissue reveals Ascomycota ectomycorrhizal fingerprints of genome expansion and a Proteobacteria-rich microbiome.</title>
        <authorList>
            <person name="Quandt C.A."/>
            <person name="Kohler A."/>
            <person name="Hesse C.N."/>
            <person name="Sharpton T.J."/>
            <person name="Martin F."/>
            <person name="Spatafora J.W."/>
        </authorList>
    </citation>
    <scope>NUCLEOTIDE SEQUENCE [LARGE SCALE GENOMIC DNA]</scope>
    <source>
        <strain evidence="2 3">OSC145934</strain>
    </source>
</reference>
<evidence type="ECO:0008006" key="4">
    <source>
        <dbReference type="Google" id="ProtNLM"/>
    </source>
</evidence>
<name>A0A232M519_9EURO</name>
<evidence type="ECO:0000313" key="3">
    <source>
        <dbReference type="Proteomes" id="UP000243515"/>
    </source>
</evidence>
<evidence type="ECO:0000313" key="2">
    <source>
        <dbReference type="EMBL" id="OXV11167.1"/>
    </source>
</evidence>
<accession>A0A232M519</accession>
<proteinExistence type="predicted"/>
<protein>
    <recommendedName>
        <fullName evidence="4">Late sexual development protein</fullName>
    </recommendedName>
</protein>